<dbReference type="CDD" id="cd00063">
    <property type="entry name" value="FN3"/>
    <property type="match status" value="1"/>
</dbReference>
<organism evidence="9 10">
    <name type="scientific">Bythopirellula goksoeyrii</name>
    <dbReference type="NCBI Taxonomy" id="1400387"/>
    <lineage>
        <taxon>Bacteria</taxon>
        <taxon>Pseudomonadati</taxon>
        <taxon>Planctomycetota</taxon>
        <taxon>Planctomycetia</taxon>
        <taxon>Pirellulales</taxon>
        <taxon>Lacipirellulaceae</taxon>
        <taxon>Bythopirellula</taxon>
    </lineage>
</organism>
<keyword evidence="10" id="KW-1185">Reference proteome</keyword>
<evidence type="ECO:0000256" key="6">
    <source>
        <dbReference type="ARBA" id="ARBA00022801"/>
    </source>
</evidence>
<dbReference type="InterPro" id="IPR013783">
    <property type="entry name" value="Ig-like_fold"/>
</dbReference>
<dbReference type="PANTHER" id="PTHR31451">
    <property type="match status" value="1"/>
</dbReference>
<evidence type="ECO:0000256" key="3">
    <source>
        <dbReference type="ARBA" id="ARBA00012706"/>
    </source>
</evidence>
<dbReference type="EMBL" id="CP042913">
    <property type="protein sequence ID" value="QEG33992.1"/>
    <property type="molecule type" value="Genomic_DNA"/>
</dbReference>
<keyword evidence="6" id="KW-0378">Hydrolase</keyword>
<proteinExistence type="predicted"/>
<dbReference type="AlphaFoldDB" id="A0A5B9Q963"/>
<evidence type="ECO:0000256" key="1">
    <source>
        <dbReference type="ARBA" id="ARBA00001678"/>
    </source>
</evidence>
<evidence type="ECO:0000313" key="9">
    <source>
        <dbReference type="EMBL" id="QEG33992.1"/>
    </source>
</evidence>
<sequence>MKNFRRVLVFLAAIGGPLQFASGEDARPVRHILSSQGDELYDGDQLFRFISFNIPNLHLIEDSFSFTDPNPWRWPNEFEIEDALESIRQLGGTVVRTYVLSVRREGSDMGEYVHVRGPGDFNEEAFRVLDKVLQIAGEKGIRVIIPFVDNWKWWGGGAEYAQFRDKPPEAFWSDEEVIGDFEETIRFTLSRTNTYTGTPYKNDPAIFGWETGNELDSTPEWTRRIAAYIKSLDSNHLVIDGYSLHGVRQESLDDPNIDVITTHHYPNAGGGFVKPILKAREMTKGKKPYFVGEFGFVPAAEIEQVLDAVVENNISGALLWSLRFHSRDGGFYWHDEPAGENLFKAYHWPGFPSGDGYEETALLEMVRESAYRIQGLDPPALASPSAPHLLPIEHPGRISWRGSSGASGYDVQRSSSAKGPWKTVGQNISDAAVQYRPLFADTSIEKDGQYFYRVIAKNSIGESEPSNVVGPIVADHMLLVDEMETDNLIHQTEGPIQRRQDQPRRVQEDIHRQELGPGGSIVYRLPKSVGSIRAFLFSNSAVPLCEIAVSSDGISYEPVDTTRATTDRDAGNYGYLQPVLLEATLANETFRFVRFKNTSAAEQDTSDAEGHIFQISRIEIGYDH</sequence>
<dbReference type="InterPro" id="IPR017853">
    <property type="entry name" value="GH"/>
</dbReference>
<dbReference type="GO" id="GO:0016985">
    <property type="term" value="F:mannan endo-1,4-beta-mannosidase activity"/>
    <property type="evidence" value="ECO:0007669"/>
    <property type="project" value="TreeGrafter"/>
</dbReference>
<dbReference type="Pfam" id="PF26410">
    <property type="entry name" value="GH5_mannosidase"/>
    <property type="match status" value="1"/>
</dbReference>
<keyword evidence="5" id="KW-0732">Signal</keyword>
<evidence type="ECO:0000313" key="10">
    <source>
        <dbReference type="Proteomes" id="UP000323917"/>
    </source>
</evidence>
<comment type="subcellular location">
    <subcellularLocation>
        <location evidence="2">Secreted</location>
    </subcellularLocation>
</comment>
<dbReference type="InterPro" id="IPR003961">
    <property type="entry name" value="FN3_dom"/>
</dbReference>
<dbReference type="InterPro" id="IPR001547">
    <property type="entry name" value="Glyco_hydro_5"/>
</dbReference>
<evidence type="ECO:0000256" key="4">
    <source>
        <dbReference type="ARBA" id="ARBA00022525"/>
    </source>
</evidence>
<dbReference type="EC" id="3.2.1.78" evidence="3"/>
<evidence type="ECO:0000259" key="8">
    <source>
        <dbReference type="Pfam" id="PF26410"/>
    </source>
</evidence>
<dbReference type="Gene3D" id="3.20.20.80">
    <property type="entry name" value="Glycosidases"/>
    <property type="match status" value="1"/>
</dbReference>
<evidence type="ECO:0000256" key="5">
    <source>
        <dbReference type="ARBA" id="ARBA00022729"/>
    </source>
</evidence>
<feature type="domain" description="Glycoside hydrolase family 5" evidence="8">
    <location>
        <begin position="82"/>
        <end position="272"/>
    </location>
</feature>
<name>A0A5B9Q963_9BACT</name>
<gene>
    <name evidence="9" type="ORF">Pr1d_12630</name>
</gene>
<dbReference type="SUPFAM" id="SSF51445">
    <property type="entry name" value="(Trans)glycosidases"/>
    <property type="match status" value="1"/>
</dbReference>
<dbReference type="GO" id="GO:0000272">
    <property type="term" value="P:polysaccharide catabolic process"/>
    <property type="evidence" value="ECO:0007669"/>
    <property type="project" value="InterPro"/>
</dbReference>
<comment type="catalytic activity">
    <reaction evidence="1">
        <text>Random hydrolysis of (1-&gt;4)-beta-D-mannosidic linkages in mannans, galactomannans and glucomannans.</text>
        <dbReference type="EC" id="3.2.1.78"/>
    </reaction>
</comment>
<dbReference type="SUPFAM" id="SSF49265">
    <property type="entry name" value="Fibronectin type III"/>
    <property type="match status" value="1"/>
</dbReference>
<keyword evidence="7" id="KW-0326">Glycosidase</keyword>
<accession>A0A5B9Q963</accession>
<evidence type="ECO:0000256" key="7">
    <source>
        <dbReference type="ARBA" id="ARBA00023295"/>
    </source>
</evidence>
<dbReference type="KEGG" id="bgok:Pr1d_12630"/>
<keyword evidence="4" id="KW-0964">Secreted</keyword>
<dbReference type="OrthoDB" id="9801493at2"/>
<dbReference type="Proteomes" id="UP000323917">
    <property type="component" value="Chromosome"/>
</dbReference>
<dbReference type="PANTHER" id="PTHR31451:SF39">
    <property type="entry name" value="MANNAN ENDO-1,4-BETA-MANNOSIDASE 1"/>
    <property type="match status" value="1"/>
</dbReference>
<dbReference type="GO" id="GO:0005576">
    <property type="term" value="C:extracellular region"/>
    <property type="evidence" value="ECO:0007669"/>
    <property type="project" value="UniProtKB-SubCell"/>
</dbReference>
<dbReference type="Gene3D" id="2.60.40.10">
    <property type="entry name" value="Immunoglobulins"/>
    <property type="match status" value="1"/>
</dbReference>
<dbReference type="InterPro" id="IPR036116">
    <property type="entry name" value="FN3_sf"/>
</dbReference>
<evidence type="ECO:0000256" key="2">
    <source>
        <dbReference type="ARBA" id="ARBA00004613"/>
    </source>
</evidence>
<dbReference type="RefSeq" id="WP_148072690.1">
    <property type="nucleotide sequence ID" value="NZ_CP042913.1"/>
</dbReference>
<protein>
    <recommendedName>
        <fullName evidence="3">mannan endo-1,4-beta-mannosidase</fullName>
        <ecNumber evidence="3">3.2.1.78</ecNumber>
    </recommendedName>
</protein>
<reference evidence="9 10" key="1">
    <citation type="submission" date="2019-08" db="EMBL/GenBank/DDBJ databases">
        <title>Deep-cultivation of Planctomycetes and their phenomic and genomic characterization uncovers novel biology.</title>
        <authorList>
            <person name="Wiegand S."/>
            <person name="Jogler M."/>
            <person name="Boedeker C."/>
            <person name="Pinto D."/>
            <person name="Vollmers J."/>
            <person name="Rivas-Marin E."/>
            <person name="Kohn T."/>
            <person name="Peeters S.H."/>
            <person name="Heuer A."/>
            <person name="Rast P."/>
            <person name="Oberbeckmann S."/>
            <person name="Bunk B."/>
            <person name="Jeske O."/>
            <person name="Meyerdierks A."/>
            <person name="Storesund J.E."/>
            <person name="Kallscheuer N."/>
            <person name="Luecker S."/>
            <person name="Lage O.M."/>
            <person name="Pohl T."/>
            <person name="Merkel B.J."/>
            <person name="Hornburger P."/>
            <person name="Mueller R.-W."/>
            <person name="Bruemmer F."/>
            <person name="Labrenz M."/>
            <person name="Spormann A.M."/>
            <person name="Op den Camp H."/>
            <person name="Overmann J."/>
            <person name="Amann R."/>
            <person name="Jetten M.S.M."/>
            <person name="Mascher T."/>
            <person name="Medema M.H."/>
            <person name="Devos D.P."/>
            <person name="Kaster A.-K."/>
            <person name="Ovreas L."/>
            <person name="Rohde M."/>
            <person name="Galperin M.Y."/>
            <person name="Jogler C."/>
        </authorList>
    </citation>
    <scope>NUCLEOTIDE SEQUENCE [LARGE SCALE GENOMIC DNA]</scope>
    <source>
        <strain evidence="9 10">Pr1d</strain>
    </source>
</reference>
<dbReference type="InterPro" id="IPR045053">
    <property type="entry name" value="MAN-like"/>
</dbReference>